<feature type="region of interest" description="Disordered" evidence="1">
    <location>
        <begin position="383"/>
        <end position="423"/>
    </location>
</feature>
<accession>A0A8J7PLT9</accession>
<evidence type="ECO:0000313" key="3">
    <source>
        <dbReference type="Proteomes" id="UP000664414"/>
    </source>
</evidence>
<protein>
    <submittedName>
        <fullName evidence="2">Uncharacterized protein</fullName>
    </submittedName>
</protein>
<feature type="compositionally biased region" description="Low complexity" evidence="1">
    <location>
        <begin position="383"/>
        <end position="400"/>
    </location>
</feature>
<dbReference type="Proteomes" id="UP000664414">
    <property type="component" value="Unassembled WGS sequence"/>
</dbReference>
<name>A0A8J7PLT9_9PROT</name>
<comment type="caution">
    <text evidence="2">The sequence shown here is derived from an EMBL/GenBank/DDBJ whole genome shotgun (WGS) entry which is preliminary data.</text>
</comment>
<proteinExistence type="predicted"/>
<feature type="compositionally biased region" description="Low complexity" evidence="1">
    <location>
        <begin position="555"/>
        <end position="568"/>
    </location>
</feature>
<sequence length="760" mass="81946">MVTKLLLSLIIILSLNTPHRIFSAISTFTIPHQEKPIIFLIKRKETGNLKEIKRYLSPKNDSDFLSQPYPLKSRKKTLNVIPQNPLILKNHAHVQFLPSVFLLKSIKKIQLTEKKRQIIKEPNFELPAQSETSVITENSEKDDEIIFPWLTLEDDILFSFAELSSLEEEKKDPLGLKSIFLEKIPVLSPSQDDLFLFPIFKQDQLKISDSIALSNSISRDEEISSHVMTDTISEMILPETSETSEATLPISMEISPSTSCPQIIPILNSEVPTLPTKLSLPIAASSDMGASNSVTSIISSYPLQAQTTPTTSSQIPPLPASIAVPIAASYSLKNSNPIAVISSQTPTLSAPAAPVASSVPTSSNVSAHIPVKISLPNIASATKSISSPKTTSSPSNTKISVATPSLSTKDAPKTPPLSRATSASSAAPIATSCSLKDSNLIATISNQAPTLSAPAAPIASSVPTNSNVSAHIPVKISLPNIASATKSISSPKTTSSPSNTKISVATPSLSTKDAPKTPPLSRAPSASSAPLLSFMAGQESDTDVSEATAGKNLKPHPTSTRTSYSPSPHDQYPKKTQTLTETTYKGYLRQAGVTPTSSFNTIPTLTQTTEAPHPAPTSTFSYVPQLEVWQRSKGPIQAAYDAHLKQAEITSITVPLETTSTAEQGYDPASITWTYYEKRTRKASDTFLDNLDLHLRSIYPWKKVSKDAPCRANKKRLTASSCTSRTPPTDSQNSAQIVYTDPHKHIVNSDTDDEISDLEI</sequence>
<evidence type="ECO:0000256" key="1">
    <source>
        <dbReference type="SAM" id="MobiDB-lite"/>
    </source>
</evidence>
<organism evidence="2 3">
    <name type="scientific">Candidatus Paracaedimonas acanthamoebae</name>
    <dbReference type="NCBI Taxonomy" id="244581"/>
    <lineage>
        <taxon>Bacteria</taxon>
        <taxon>Pseudomonadati</taxon>
        <taxon>Pseudomonadota</taxon>
        <taxon>Alphaproteobacteria</taxon>
        <taxon>Holosporales</taxon>
        <taxon>Caedimonadaceae</taxon>
        <taxon>Candidatus Paracaedimonas</taxon>
    </lineage>
</organism>
<evidence type="ECO:0000313" key="2">
    <source>
        <dbReference type="EMBL" id="MBN9412838.1"/>
    </source>
</evidence>
<gene>
    <name evidence="2" type="ORF">J0H12_02780</name>
</gene>
<feature type="region of interest" description="Disordered" evidence="1">
    <location>
        <begin position="486"/>
        <end position="575"/>
    </location>
</feature>
<reference evidence="2" key="1">
    <citation type="submission" date="2021-02" db="EMBL/GenBank/DDBJ databases">
        <title>Thiocyanate and organic carbon inputs drive convergent selection for specific autotrophic Afipia and Thiobacillus strains within complex microbiomes.</title>
        <authorList>
            <person name="Huddy R.J."/>
            <person name="Sachdeva R."/>
            <person name="Kadzinga F."/>
            <person name="Kantor R.S."/>
            <person name="Harrison S.T.L."/>
            <person name="Banfield J.F."/>
        </authorList>
    </citation>
    <scope>NUCLEOTIDE SEQUENCE</scope>
    <source>
        <strain evidence="2">SCN18_10_11_15_R4_P_38_20</strain>
    </source>
</reference>
<dbReference type="EMBL" id="JAFKGL010000013">
    <property type="protein sequence ID" value="MBN9412838.1"/>
    <property type="molecule type" value="Genomic_DNA"/>
</dbReference>
<dbReference type="AlphaFoldDB" id="A0A8J7PLT9"/>
<feature type="compositionally biased region" description="Low complexity" evidence="1">
    <location>
        <begin position="519"/>
        <end position="533"/>
    </location>
</feature>
<feature type="compositionally biased region" description="Low complexity" evidence="1">
    <location>
        <begin position="486"/>
        <end position="503"/>
    </location>
</feature>